<proteinExistence type="predicted"/>
<name>A0A0K9PKZ5_ZOSMR</name>
<evidence type="ECO:0000313" key="8">
    <source>
        <dbReference type="EMBL" id="KMZ69728.1"/>
    </source>
</evidence>
<feature type="compositionally biased region" description="Polar residues" evidence="5">
    <location>
        <begin position="73"/>
        <end position="96"/>
    </location>
</feature>
<dbReference type="InterPro" id="IPR001841">
    <property type="entry name" value="Znf_RING"/>
</dbReference>
<evidence type="ECO:0000256" key="3">
    <source>
        <dbReference type="ARBA" id="ARBA00022833"/>
    </source>
</evidence>
<feature type="transmembrane region" description="Helical" evidence="6">
    <location>
        <begin position="141"/>
        <end position="161"/>
    </location>
</feature>
<feature type="domain" description="RING-type" evidence="7">
    <location>
        <begin position="360"/>
        <end position="401"/>
    </location>
</feature>
<dbReference type="GO" id="GO:0008270">
    <property type="term" value="F:zinc ion binding"/>
    <property type="evidence" value="ECO:0007669"/>
    <property type="project" value="UniProtKB-KW"/>
</dbReference>
<dbReference type="SUPFAM" id="SSF57850">
    <property type="entry name" value="RING/U-box"/>
    <property type="match status" value="1"/>
</dbReference>
<dbReference type="InterPro" id="IPR013083">
    <property type="entry name" value="Znf_RING/FYVE/PHD"/>
</dbReference>
<dbReference type="PROSITE" id="PS50089">
    <property type="entry name" value="ZF_RING_2"/>
    <property type="match status" value="1"/>
</dbReference>
<comment type="caution">
    <text evidence="8">The sequence shown here is derived from an EMBL/GenBank/DDBJ whole genome shotgun (WGS) entry which is preliminary data.</text>
</comment>
<dbReference type="AlphaFoldDB" id="A0A0K9PKZ5"/>
<keyword evidence="1" id="KW-0479">Metal-binding</keyword>
<feature type="region of interest" description="Disordered" evidence="5">
    <location>
        <begin position="73"/>
        <end position="97"/>
    </location>
</feature>
<reference evidence="9" key="1">
    <citation type="journal article" date="2016" name="Nature">
        <title>The genome of the seagrass Zostera marina reveals angiosperm adaptation to the sea.</title>
        <authorList>
            <person name="Olsen J.L."/>
            <person name="Rouze P."/>
            <person name="Verhelst B."/>
            <person name="Lin Y.-C."/>
            <person name="Bayer T."/>
            <person name="Collen J."/>
            <person name="Dattolo E."/>
            <person name="De Paoli E."/>
            <person name="Dittami S."/>
            <person name="Maumus F."/>
            <person name="Michel G."/>
            <person name="Kersting A."/>
            <person name="Lauritano C."/>
            <person name="Lohaus R."/>
            <person name="Toepel M."/>
            <person name="Tonon T."/>
            <person name="Vanneste K."/>
            <person name="Amirebrahimi M."/>
            <person name="Brakel J."/>
            <person name="Bostroem C."/>
            <person name="Chovatia M."/>
            <person name="Grimwood J."/>
            <person name="Jenkins J.W."/>
            <person name="Jueterbock A."/>
            <person name="Mraz A."/>
            <person name="Stam W.T."/>
            <person name="Tice H."/>
            <person name="Bornberg-Bauer E."/>
            <person name="Green P.J."/>
            <person name="Pearson G.A."/>
            <person name="Procaccini G."/>
            <person name="Duarte C.M."/>
            <person name="Schmutz J."/>
            <person name="Reusch T.B.H."/>
            <person name="Van de Peer Y."/>
        </authorList>
    </citation>
    <scope>NUCLEOTIDE SEQUENCE [LARGE SCALE GENOMIC DNA]</scope>
    <source>
        <strain evidence="9">cv. Finnish</strain>
    </source>
</reference>
<protein>
    <submittedName>
        <fullName evidence="8">Putative Ring finger protein</fullName>
    </submittedName>
</protein>
<dbReference type="Pfam" id="PF13639">
    <property type="entry name" value="zf-RING_2"/>
    <property type="match status" value="1"/>
</dbReference>
<feature type="transmembrane region" description="Helical" evidence="6">
    <location>
        <begin position="107"/>
        <end position="129"/>
    </location>
</feature>
<evidence type="ECO:0000313" key="9">
    <source>
        <dbReference type="Proteomes" id="UP000036987"/>
    </source>
</evidence>
<evidence type="ECO:0000256" key="1">
    <source>
        <dbReference type="ARBA" id="ARBA00022723"/>
    </source>
</evidence>
<gene>
    <name evidence="8" type="ORF">ZOSMA_208G00210</name>
</gene>
<dbReference type="SMART" id="SM00184">
    <property type="entry name" value="RING"/>
    <property type="match status" value="1"/>
</dbReference>
<sequence>MEDLSLEPKHEGPIEGLPLLMEHPENQSEHLEEEHVIAIPLEGNTSTSISHGDDSINSDALHHVHAPLRSTQLSVTQSSLETPNSGNVPTPTSGYSNHRRGRSLRNYGLWISIEIFVYLLQILIAITVISLSRDEKPQTPLFTWVVGYTIGCIIIIPHLYWRYIQNNSQDIEHDSIYEQSDSFNNHSESSYTAISVNQSTEREQRPNSVTRNLRNRVYLLLDHTKMALDCFFAVWFVVGNVWVFGGHSSAVDAPKLYWLCKLLLMFSCIGYAMPLIMCITICCCMPFILSMFGRGDQEFVYIRRATTEMIDTLPTYKFNSKLVRKREGDEVTSDSPTNDGGILAAGTDKERIISSEDAVCCICLSKYEDNDALRELPCSHFFHKNCVDKWLELSVLCPLCKFEVDDTQRD</sequence>
<dbReference type="SMART" id="SM00744">
    <property type="entry name" value="RINGv"/>
    <property type="match status" value="1"/>
</dbReference>
<keyword evidence="2 4" id="KW-0863">Zinc-finger</keyword>
<feature type="transmembrane region" description="Helical" evidence="6">
    <location>
        <begin position="226"/>
        <end position="244"/>
    </location>
</feature>
<dbReference type="PANTHER" id="PTHR46225">
    <property type="entry name" value="C3H4 TYPE ZINC FINGER PROTEIN"/>
    <property type="match status" value="1"/>
</dbReference>
<dbReference type="PANTHER" id="PTHR46225:SF19">
    <property type="entry name" value="RING-TYPE DOMAIN-CONTAINING PROTEIN"/>
    <property type="match status" value="1"/>
</dbReference>
<dbReference type="Gene3D" id="3.30.40.10">
    <property type="entry name" value="Zinc/RING finger domain, C3HC4 (zinc finger)"/>
    <property type="match status" value="1"/>
</dbReference>
<accession>A0A0K9PKZ5</accession>
<dbReference type="InterPro" id="IPR011016">
    <property type="entry name" value="Znf_RING-CH"/>
</dbReference>
<dbReference type="STRING" id="29655.A0A0K9PKZ5"/>
<feature type="transmembrane region" description="Helical" evidence="6">
    <location>
        <begin position="256"/>
        <end position="289"/>
    </location>
</feature>
<keyword evidence="9" id="KW-1185">Reference proteome</keyword>
<keyword evidence="6" id="KW-0812">Transmembrane</keyword>
<evidence type="ECO:0000256" key="2">
    <source>
        <dbReference type="ARBA" id="ARBA00022771"/>
    </source>
</evidence>
<dbReference type="OrthoDB" id="9984778at2759"/>
<evidence type="ECO:0000259" key="7">
    <source>
        <dbReference type="PROSITE" id="PS50089"/>
    </source>
</evidence>
<evidence type="ECO:0000256" key="6">
    <source>
        <dbReference type="SAM" id="Phobius"/>
    </source>
</evidence>
<dbReference type="EMBL" id="LFYR01000753">
    <property type="protein sequence ID" value="KMZ69728.1"/>
    <property type="molecule type" value="Genomic_DNA"/>
</dbReference>
<keyword evidence="6" id="KW-1133">Transmembrane helix</keyword>
<evidence type="ECO:0000256" key="5">
    <source>
        <dbReference type="SAM" id="MobiDB-lite"/>
    </source>
</evidence>
<dbReference type="Proteomes" id="UP000036987">
    <property type="component" value="Unassembled WGS sequence"/>
</dbReference>
<evidence type="ECO:0000256" key="4">
    <source>
        <dbReference type="PROSITE-ProRule" id="PRU00175"/>
    </source>
</evidence>
<organism evidence="8 9">
    <name type="scientific">Zostera marina</name>
    <name type="common">Eelgrass</name>
    <dbReference type="NCBI Taxonomy" id="29655"/>
    <lineage>
        <taxon>Eukaryota</taxon>
        <taxon>Viridiplantae</taxon>
        <taxon>Streptophyta</taxon>
        <taxon>Embryophyta</taxon>
        <taxon>Tracheophyta</taxon>
        <taxon>Spermatophyta</taxon>
        <taxon>Magnoliopsida</taxon>
        <taxon>Liliopsida</taxon>
        <taxon>Zosteraceae</taxon>
        <taxon>Zostera</taxon>
    </lineage>
</organism>
<keyword evidence="3" id="KW-0862">Zinc</keyword>
<keyword evidence="6" id="KW-0472">Membrane</keyword>